<organism evidence="3">
    <name type="scientific">hydrothermal vent metagenome</name>
    <dbReference type="NCBI Taxonomy" id="652676"/>
    <lineage>
        <taxon>unclassified sequences</taxon>
        <taxon>metagenomes</taxon>
        <taxon>ecological metagenomes</taxon>
    </lineage>
</organism>
<gene>
    <name evidence="3" type="ORF">MNBD_ALPHA01-2085</name>
</gene>
<accession>A0A3B0ST34</accession>
<dbReference type="InterPro" id="IPR032876">
    <property type="entry name" value="J_dom"/>
</dbReference>
<name>A0A3B0ST34_9ZZZZ</name>
<dbReference type="InterPro" id="IPR056490">
    <property type="entry name" value="Rcc01698_C"/>
</dbReference>
<evidence type="ECO:0000259" key="2">
    <source>
        <dbReference type="Pfam" id="PF23666"/>
    </source>
</evidence>
<feature type="domain" description="Tip attachment protein J" evidence="1">
    <location>
        <begin position="243"/>
        <end position="401"/>
    </location>
</feature>
<proteinExistence type="predicted"/>
<reference evidence="3" key="1">
    <citation type="submission" date="2018-06" db="EMBL/GenBank/DDBJ databases">
        <authorList>
            <person name="Zhirakovskaya E."/>
        </authorList>
    </citation>
    <scope>NUCLEOTIDE SEQUENCE</scope>
</reference>
<dbReference type="AlphaFoldDB" id="A0A3B0ST34"/>
<dbReference type="Pfam" id="PF13550">
    <property type="entry name" value="Phage-tail_3"/>
    <property type="match status" value="1"/>
</dbReference>
<dbReference type="EMBL" id="UOEJ01000174">
    <property type="protein sequence ID" value="VAW03609.1"/>
    <property type="molecule type" value="Genomic_DNA"/>
</dbReference>
<evidence type="ECO:0000259" key="1">
    <source>
        <dbReference type="Pfam" id="PF13550"/>
    </source>
</evidence>
<sequence length="750" mass="80999">MASVILTVVGTAIGGPIGGLVGGLVGRQVDLAIFGGTGSRTIEGGRLKDLTVQTSAYGEPIPRIYGTMRLPGNVIWSAGLKESRNEKTEGGGGKGGGQKVTTVTYSYSASFAVALCGREISDVGRIWADGKLLRDELGKLAIDGQMRIYNGTKSQNSDPAIEAIEGQGNVNGFNNLAYVVFEDMALGEYANRIPNLTFEVIADPGGTILLSEIVSDICTLSRLPAFDAGDLDQVVDGYMIPGPMKSRAALEELARVYNFDVIEQDDRLIFRGLDRLTDAVIMPDDLIQPTNKTADKITLTRQQDMELPREIGLSYIDRSRDYQTGHQRARRLNVASDIVRHGALPLVISSDQAKTISETQLDLAWYGREDANFMLPHKYSDLAPGDIVTLAVPGIMQDFLLLEMEIGQQGIDCQAKKFSPSRLDRNSVADSGPVPGQQVADLAESRFFALDMPAITGENISSPLLFWAVSAGVGRWDGAGLFISRDNDQSYTQLDFSPADVISGIVENILSHGPVAYWDLGNEILVRLDNVGYSLSGEMADGVLNGANVAWVGGEIIQFQQASLELDGRYRLGGLLRGRRGTERYIGGHVASEVFILLTPATISAAGMNFSDIGQTRHFKAVTSGGAVEDVSPEIHSFSAKSLKAFSPVHAKGDRDGAGNLTLRWIRRSRVGGDWLDNADVPLGELYEKYDVEIMSGPTVVRILTSDSPEVVYPATFQIEDFGSIQPNITINIMQISDTVGRGWPLAVSL</sequence>
<dbReference type="Pfam" id="PF23666">
    <property type="entry name" value="Rcc01698_C"/>
    <property type="match status" value="1"/>
</dbReference>
<protein>
    <submittedName>
        <fullName evidence="3">Gene Transfer Agent host specificity protein</fullName>
    </submittedName>
</protein>
<feature type="domain" description="Rcc01698-like C-terminal" evidence="2">
    <location>
        <begin position="503"/>
        <end position="595"/>
    </location>
</feature>
<evidence type="ECO:0000313" key="3">
    <source>
        <dbReference type="EMBL" id="VAW03609.1"/>
    </source>
</evidence>